<dbReference type="OrthoDB" id="9923740at2"/>
<gene>
    <name evidence="1" type="ORF">FRUB_07348</name>
</gene>
<accession>A0A225DI37</accession>
<dbReference type="RefSeq" id="WP_088258073.1">
    <property type="nucleotide sequence ID" value="NZ_NIDE01000014.1"/>
</dbReference>
<dbReference type="Proteomes" id="UP000214646">
    <property type="component" value="Unassembled WGS sequence"/>
</dbReference>
<sequence length="126" mass="14183">MTSFVEFHGFGFWCRNAILADWLDALTTTAALQAAEWPWLTKAGFYWAAVRSGVKSQRMTLYLDADANTPEKQIQCEELFEIVSALPLAPPVRRCALLCLALIRGEITGTRNRSIDLWASGEWDET</sequence>
<evidence type="ECO:0000313" key="2">
    <source>
        <dbReference type="Proteomes" id="UP000214646"/>
    </source>
</evidence>
<keyword evidence="2" id="KW-1185">Reference proteome</keyword>
<organism evidence="1 2">
    <name type="scientific">Fimbriiglobus ruber</name>
    <dbReference type="NCBI Taxonomy" id="1908690"/>
    <lineage>
        <taxon>Bacteria</taxon>
        <taxon>Pseudomonadati</taxon>
        <taxon>Planctomycetota</taxon>
        <taxon>Planctomycetia</taxon>
        <taxon>Gemmatales</taxon>
        <taxon>Gemmataceae</taxon>
        <taxon>Fimbriiglobus</taxon>
    </lineage>
</organism>
<dbReference type="EMBL" id="NIDE01000014">
    <property type="protein sequence ID" value="OWK38228.1"/>
    <property type="molecule type" value="Genomic_DNA"/>
</dbReference>
<evidence type="ECO:0000313" key="1">
    <source>
        <dbReference type="EMBL" id="OWK38228.1"/>
    </source>
</evidence>
<name>A0A225DI37_9BACT</name>
<comment type="caution">
    <text evidence="1">The sequence shown here is derived from an EMBL/GenBank/DDBJ whole genome shotgun (WGS) entry which is preliminary data.</text>
</comment>
<dbReference type="AlphaFoldDB" id="A0A225DI37"/>
<reference evidence="2" key="1">
    <citation type="submission" date="2017-06" db="EMBL/GenBank/DDBJ databases">
        <title>Genome analysis of Fimbriiglobus ruber SP5, the first member of the order Planctomycetales with confirmed chitinolytic capability.</title>
        <authorList>
            <person name="Ravin N.V."/>
            <person name="Rakitin A.L."/>
            <person name="Ivanova A.A."/>
            <person name="Beletsky A.V."/>
            <person name="Kulichevskaya I.S."/>
            <person name="Mardanov A.V."/>
            <person name="Dedysh S.N."/>
        </authorList>
    </citation>
    <scope>NUCLEOTIDE SEQUENCE [LARGE SCALE GENOMIC DNA]</scope>
    <source>
        <strain evidence="2">SP5</strain>
    </source>
</reference>
<protein>
    <submittedName>
        <fullName evidence="1">Uncharacterized protein</fullName>
    </submittedName>
</protein>
<proteinExistence type="predicted"/>